<feature type="chain" id="PRO_5046289686" evidence="1">
    <location>
        <begin position="22"/>
        <end position="570"/>
    </location>
</feature>
<feature type="signal peptide" evidence="1">
    <location>
        <begin position="1"/>
        <end position="21"/>
    </location>
</feature>
<keyword evidence="1" id="KW-0732">Signal</keyword>
<dbReference type="EMBL" id="CP104064">
    <property type="protein sequence ID" value="WAH36758.1"/>
    <property type="molecule type" value="Genomic_DNA"/>
</dbReference>
<dbReference type="InterPro" id="IPR002477">
    <property type="entry name" value="Peptidoglycan-bd-like"/>
</dbReference>
<evidence type="ECO:0000313" key="4">
    <source>
        <dbReference type="Proteomes" id="UP001164803"/>
    </source>
</evidence>
<gene>
    <name evidence="3" type="ORF">NZD86_21710</name>
</gene>
<reference evidence="3" key="1">
    <citation type="submission" date="2022-08" db="EMBL/GenBank/DDBJ databases">
        <title>Alicyclobacillus dauci DSM2870, complete genome.</title>
        <authorList>
            <person name="Wang Q."/>
            <person name="Cai R."/>
            <person name="Wang Z."/>
        </authorList>
    </citation>
    <scope>NUCLEOTIDE SEQUENCE</scope>
    <source>
        <strain evidence="3">DSM 28700</strain>
    </source>
</reference>
<protein>
    <submittedName>
        <fullName evidence="3">Glucosaminidase domain-containing protein</fullName>
    </submittedName>
</protein>
<evidence type="ECO:0000313" key="3">
    <source>
        <dbReference type="EMBL" id="WAH36758.1"/>
    </source>
</evidence>
<dbReference type="RefSeq" id="WP_268044140.1">
    <property type="nucleotide sequence ID" value="NZ_CP104064.1"/>
</dbReference>
<organism evidence="3 4">
    <name type="scientific">Alicyclobacillus dauci</name>
    <dbReference type="NCBI Taxonomy" id="1475485"/>
    <lineage>
        <taxon>Bacteria</taxon>
        <taxon>Bacillati</taxon>
        <taxon>Bacillota</taxon>
        <taxon>Bacilli</taxon>
        <taxon>Bacillales</taxon>
        <taxon>Alicyclobacillaceae</taxon>
        <taxon>Alicyclobacillus</taxon>
    </lineage>
</organism>
<keyword evidence="4" id="KW-1185">Reference proteome</keyword>
<accession>A0ABY6Z1I5</accession>
<dbReference type="Proteomes" id="UP001164803">
    <property type="component" value="Chromosome"/>
</dbReference>
<dbReference type="InterPro" id="IPR002901">
    <property type="entry name" value="MGlyc_endo_b_GlcNAc-like_dom"/>
</dbReference>
<dbReference type="Pfam" id="PF01832">
    <property type="entry name" value="Glucosaminidase"/>
    <property type="match status" value="1"/>
</dbReference>
<dbReference type="Gene3D" id="1.10.530.10">
    <property type="match status" value="1"/>
</dbReference>
<name>A0ABY6Z1I5_9BACL</name>
<evidence type="ECO:0000259" key="2">
    <source>
        <dbReference type="SMART" id="SM00047"/>
    </source>
</evidence>
<proteinExistence type="predicted"/>
<evidence type="ECO:0000256" key="1">
    <source>
        <dbReference type="SAM" id="SignalP"/>
    </source>
</evidence>
<sequence>MKKSHLVALATLPLPSLFSIAAYTPAVQASTYQSQSLGVKHIYLSGQLKSSNYGLVANNTTYMPIWYVMQVLKSLGIQSTWNNGEWNLLLPSSYSVNLSNVSPGFGNSSIALNGRIVQRVNRIVHVDPLSGSPTTFMPIWYVMQVLNRVGIHSTWNGTDWQITPPAAIPAKGSFTNVDLRYAAPGNITASSIDSFLKSHNSPFTGLGGSYVYAQNTYGVDANYLVSHSIEECGWTGSYFSTEQNNLYGYGAYDSTPNAAGMFPSADYAIRFQAWEVRNNYLTPGASHYVAPTLTGMNHNYATDPQWASNIAALMNEVASSVNDSVQSYHQFTSSTSAPAPKSTDEPVFYLNGASGTVLANSTYSGLPYYSDPGTGEAHMFYGQTIQVGSAGTNVVTLQLYLNKTMNSGLQVDGQFGPATKQAVLNFQSKYGLAQSGTWNYGLWKTYIEPSYSVIPTGTNVHIDQMEQGMFGPYVVEWYHVVGYGWVNARYINFSNVYRVTVQNPHSAQTSVPVYDGSGQQIATLHSGDFVVSSNAAGSGGSIAIQFANEWTGQMMSGYLRASDGSLTAQK</sequence>
<dbReference type="Gene3D" id="1.10.101.10">
    <property type="entry name" value="PGBD-like superfamily/PGBD"/>
    <property type="match status" value="1"/>
</dbReference>
<dbReference type="SMART" id="SM00047">
    <property type="entry name" value="LYZ2"/>
    <property type="match status" value="1"/>
</dbReference>
<dbReference type="InterPro" id="IPR036365">
    <property type="entry name" value="PGBD-like_sf"/>
</dbReference>
<dbReference type="SUPFAM" id="SSF47090">
    <property type="entry name" value="PGBD-like"/>
    <property type="match status" value="1"/>
</dbReference>
<dbReference type="InterPro" id="IPR036366">
    <property type="entry name" value="PGBDSf"/>
</dbReference>
<feature type="domain" description="Mannosyl-glycoprotein endo-beta-N-acetylglucosamidase-like" evidence="2">
    <location>
        <begin position="195"/>
        <end position="329"/>
    </location>
</feature>
<dbReference type="Pfam" id="PF01471">
    <property type="entry name" value="PG_binding_1"/>
    <property type="match status" value="1"/>
</dbReference>